<feature type="transmembrane region" description="Helical" evidence="8">
    <location>
        <begin position="191"/>
        <end position="214"/>
    </location>
</feature>
<accession>A0A923RJT4</accession>
<feature type="transmembrane region" description="Helical" evidence="8">
    <location>
        <begin position="131"/>
        <end position="152"/>
    </location>
</feature>
<feature type="binding site" evidence="7">
    <location>
        <position position="63"/>
    </location>
    <ligand>
        <name>Zn(2+)</name>
        <dbReference type="ChEBI" id="CHEBI:29105"/>
    </ligand>
</feature>
<dbReference type="AlphaFoldDB" id="A0A923RJT4"/>
<keyword evidence="10" id="KW-1185">Reference proteome</keyword>
<evidence type="ECO:0000256" key="6">
    <source>
        <dbReference type="ARBA" id="ARBA00023136"/>
    </source>
</evidence>
<keyword evidence="5 8" id="KW-1133">Transmembrane helix</keyword>
<comment type="subcellular location">
    <subcellularLocation>
        <location evidence="1">Cell membrane</location>
        <topology evidence="1">Multi-pass membrane protein</topology>
    </subcellularLocation>
</comment>
<evidence type="ECO:0000313" key="10">
    <source>
        <dbReference type="Proteomes" id="UP000637359"/>
    </source>
</evidence>
<comment type="similarity">
    <text evidence="2">Belongs to the UPF0073 (Hly-III) family.</text>
</comment>
<feature type="transmembrane region" description="Helical" evidence="8">
    <location>
        <begin position="158"/>
        <end position="179"/>
    </location>
</feature>
<feature type="transmembrane region" description="Helical" evidence="8">
    <location>
        <begin position="12"/>
        <end position="34"/>
    </location>
</feature>
<evidence type="ECO:0000256" key="3">
    <source>
        <dbReference type="ARBA" id="ARBA00022475"/>
    </source>
</evidence>
<feature type="transmembrane region" description="Helical" evidence="8">
    <location>
        <begin position="82"/>
        <end position="99"/>
    </location>
</feature>
<dbReference type="InterPro" id="IPR004254">
    <property type="entry name" value="AdipoR/HlyIII-related"/>
</dbReference>
<dbReference type="PANTHER" id="PTHR20855">
    <property type="entry name" value="ADIPOR/PROGESTIN RECEPTOR-RELATED"/>
    <property type="match status" value="1"/>
</dbReference>
<feature type="transmembrane region" description="Helical" evidence="8">
    <location>
        <begin position="40"/>
        <end position="62"/>
    </location>
</feature>
<evidence type="ECO:0000256" key="5">
    <source>
        <dbReference type="ARBA" id="ARBA00022989"/>
    </source>
</evidence>
<dbReference type="InterPro" id="IPR005744">
    <property type="entry name" value="Hy-lIII"/>
</dbReference>
<feature type="transmembrane region" description="Helical" evidence="8">
    <location>
        <begin position="105"/>
        <end position="124"/>
    </location>
</feature>
<keyword evidence="6 8" id="KW-0472">Membrane</keyword>
<sequence>MKTYIREPINGFTHLFGAVLSFVGLLALVVKASIDSGSPLAIAAVIIFGISLILLYSASATYHMVVAKDHIIAFLRKIDHSMIFVLIAGTYTPICLIGLGGNSGWVVFSIVNGLALLGVLYKLIWFKAPRWLSTAIYVLMGWLIVFFSPSLVDVISPIGMTYLILGGVSYTVGAVIYWLKPKFLEFKHMGFHEIFHIFILIGSLFHFLCIYYYVL</sequence>
<dbReference type="Pfam" id="PF03006">
    <property type="entry name" value="HlyIII"/>
    <property type="match status" value="1"/>
</dbReference>
<keyword evidence="3" id="KW-1003">Cell membrane</keyword>
<gene>
    <name evidence="9" type="ORF">H8S33_15840</name>
</gene>
<dbReference type="PANTHER" id="PTHR20855:SF3">
    <property type="entry name" value="LD03007P"/>
    <property type="match status" value="1"/>
</dbReference>
<dbReference type="EMBL" id="JACOOL010000013">
    <property type="protein sequence ID" value="MBC5638269.1"/>
    <property type="molecule type" value="Genomic_DNA"/>
</dbReference>
<evidence type="ECO:0000256" key="8">
    <source>
        <dbReference type="SAM" id="Phobius"/>
    </source>
</evidence>
<keyword evidence="7" id="KW-0862">Zinc</keyword>
<feature type="binding site" evidence="7">
    <location>
        <position position="192"/>
    </location>
    <ligand>
        <name>Zn(2+)</name>
        <dbReference type="ChEBI" id="CHEBI:29105"/>
    </ligand>
</feature>
<comment type="caution">
    <text evidence="9">The sequence shown here is derived from an EMBL/GenBank/DDBJ whole genome shotgun (WGS) entry which is preliminary data.</text>
</comment>
<name>A0A923RJT4_9BACI</name>
<evidence type="ECO:0000256" key="7">
    <source>
        <dbReference type="PIRSR" id="PIRSR604254-1"/>
    </source>
</evidence>
<feature type="binding site" evidence="7">
    <location>
        <position position="196"/>
    </location>
    <ligand>
        <name>Zn(2+)</name>
        <dbReference type="ChEBI" id="CHEBI:29105"/>
    </ligand>
</feature>
<dbReference type="NCBIfam" id="TIGR01065">
    <property type="entry name" value="hlyIII"/>
    <property type="match status" value="1"/>
</dbReference>
<proteinExistence type="inferred from homology"/>
<keyword evidence="7" id="KW-0479">Metal-binding</keyword>
<dbReference type="GO" id="GO:0046872">
    <property type="term" value="F:metal ion binding"/>
    <property type="evidence" value="ECO:0007669"/>
    <property type="project" value="UniProtKB-KW"/>
</dbReference>
<organism evidence="9 10">
    <name type="scientific">Ornithinibacillus hominis</name>
    <dbReference type="NCBI Taxonomy" id="2763055"/>
    <lineage>
        <taxon>Bacteria</taxon>
        <taxon>Bacillati</taxon>
        <taxon>Bacillota</taxon>
        <taxon>Bacilli</taxon>
        <taxon>Bacillales</taxon>
        <taxon>Bacillaceae</taxon>
        <taxon>Ornithinibacillus</taxon>
    </lineage>
</organism>
<evidence type="ECO:0000256" key="1">
    <source>
        <dbReference type="ARBA" id="ARBA00004651"/>
    </source>
</evidence>
<dbReference type="GO" id="GO:0005886">
    <property type="term" value="C:plasma membrane"/>
    <property type="evidence" value="ECO:0007669"/>
    <property type="project" value="UniProtKB-SubCell"/>
</dbReference>
<evidence type="ECO:0000313" key="9">
    <source>
        <dbReference type="EMBL" id="MBC5638269.1"/>
    </source>
</evidence>
<dbReference type="GO" id="GO:0140911">
    <property type="term" value="F:pore-forming activity"/>
    <property type="evidence" value="ECO:0007669"/>
    <property type="project" value="InterPro"/>
</dbReference>
<protein>
    <submittedName>
        <fullName evidence="9">Hemolysin III family protein</fullName>
    </submittedName>
</protein>
<keyword evidence="4 8" id="KW-0812">Transmembrane</keyword>
<reference evidence="9" key="1">
    <citation type="submission" date="2020-08" db="EMBL/GenBank/DDBJ databases">
        <title>Genome public.</title>
        <authorList>
            <person name="Liu C."/>
            <person name="Sun Q."/>
        </authorList>
    </citation>
    <scope>NUCLEOTIDE SEQUENCE</scope>
    <source>
        <strain evidence="9">BX22</strain>
    </source>
</reference>
<dbReference type="Proteomes" id="UP000637359">
    <property type="component" value="Unassembled WGS sequence"/>
</dbReference>
<evidence type="ECO:0000256" key="4">
    <source>
        <dbReference type="ARBA" id="ARBA00022692"/>
    </source>
</evidence>
<evidence type="ECO:0000256" key="2">
    <source>
        <dbReference type="ARBA" id="ARBA00008488"/>
    </source>
</evidence>
<dbReference type="RefSeq" id="WP_186870973.1">
    <property type="nucleotide sequence ID" value="NZ_JACOOL010000013.1"/>
</dbReference>